<keyword evidence="6" id="KW-0282">Flagellum</keyword>
<dbReference type="AlphaFoldDB" id="A0A1I3II14"/>
<dbReference type="InterPro" id="IPR046358">
    <property type="entry name" value="Flagellin_C"/>
</dbReference>
<keyword evidence="6" id="KW-0969">Cilium</keyword>
<evidence type="ECO:0000313" key="7">
    <source>
        <dbReference type="Proteomes" id="UP000199377"/>
    </source>
</evidence>
<keyword evidence="2 3" id="KW-0975">Bacterial flagellum</keyword>
<evidence type="ECO:0000256" key="1">
    <source>
        <dbReference type="ARBA" id="ARBA00005709"/>
    </source>
</evidence>
<comment type="subcellular location">
    <subcellularLocation>
        <location evidence="3">Secreted</location>
    </subcellularLocation>
    <subcellularLocation>
        <location evidence="3">Bacterial flagellum</location>
    </subcellularLocation>
</comment>
<reference evidence="6 7" key="1">
    <citation type="submission" date="2016-10" db="EMBL/GenBank/DDBJ databases">
        <authorList>
            <person name="de Groot N.N."/>
        </authorList>
    </citation>
    <scope>NUCLEOTIDE SEQUENCE [LARGE SCALE GENOMIC DNA]</scope>
    <source>
        <strain evidence="6 7">CGMCC 1.11030</strain>
    </source>
</reference>
<dbReference type="Proteomes" id="UP000199377">
    <property type="component" value="Unassembled WGS sequence"/>
</dbReference>
<feature type="domain" description="Flagellin C-terminal" evidence="5">
    <location>
        <begin position="439"/>
        <end position="523"/>
    </location>
</feature>
<dbReference type="InterPro" id="IPR001492">
    <property type="entry name" value="Flagellin"/>
</dbReference>
<dbReference type="Pfam" id="PF00669">
    <property type="entry name" value="Flagellin_N"/>
    <property type="match status" value="1"/>
</dbReference>
<dbReference type="InterPro" id="IPR001029">
    <property type="entry name" value="Flagellin_N"/>
</dbReference>
<keyword evidence="7" id="KW-1185">Reference proteome</keyword>
<gene>
    <name evidence="6" type="ORF">SAMN05216258_10769</name>
</gene>
<protein>
    <recommendedName>
        <fullName evidence="3">Flagellin</fullName>
    </recommendedName>
</protein>
<dbReference type="PANTHER" id="PTHR42792">
    <property type="entry name" value="FLAGELLIN"/>
    <property type="match status" value="1"/>
</dbReference>
<dbReference type="Pfam" id="PF00700">
    <property type="entry name" value="Flagellin_C"/>
    <property type="match status" value="1"/>
</dbReference>
<dbReference type="GO" id="GO:0009288">
    <property type="term" value="C:bacterial-type flagellum"/>
    <property type="evidence" value="ECO:0007669"/>
    <property type="project" value="UniProtKB-SubCell"/>
</dbReference>
<dbReference type="GO" id="GO:0005198">
    <property type="term" value="F:structural molecule activity"/>
    <property type="evidence" value="ECO:0007669"/>
    <property type="project" value="UniProtKB-UniRule"/>
</dbReference>
<sequence>MASILTNTSAMVALQTLNGTNKNLNQIQQQISTGKKVGSAKDNAAVWAISSVMQSDVKGFKGISESLSLGASTVEVGRQAAETVTELLTDIKGKIVASQEENVDRAKIQTDIDALRSQITSVLGAAQFNGKNLVDSYDETSVLSSLDRAGNGSVSSSSISFRGQNLTSEAGTVETASAIDRIGTVADDGTYTVGAGATLSNAANDATITIANDMADGDTLTIDFADQQFTFTNNTGANITVADLDDIVAAGLANLGVEGVTTAVSGAGEVTISSTNSFESITMQGSSTGATTFVVDPDAGGAQAAGAAGAAGTLTARAETVSLGGAGNTGGVVNEGDGFRISLGGQNFDYTAKEGDTLNDVATGLKRVIDAGGIDGISVQVNLSDDPISQPPTLQIDNDAAATVALTVDDGSGGVASGGLVGLDGIDVSTADGAANALANIESLIQTSIDAAAEFGSVQGRIDIQADFVKSLTDSLTSGIGALVDANLEEASARLQALQVQQQLGIQALSIANQAPQSVLSLFR</sequence>
<evidence type="ECO:0000259" key="4">
    <source>
        <dbReference type="Pfam" id="PF00669"/>
    </source>
</evidence>
<comment type="similarity">
    <text evidence="1 3">Belongs to the bacterial flagellin family.</text>
</comment>
<proteinExistence type="inferred from homology"/>
<dbReference type="PANTHER" id="PTHR42792:SF2">
    <property type="entry name" value="FLAGELLIN"/>
    <property type="match status" value="1"/>
</dbReference>
<comment type="function">
    <text evidence="3">Flagellin is the subunit protein which polymerizes to form the filaments of bacterial flagella.</text>
</comment>
<dbReference type="SUPFAM" id="SSF64518">
    <property type="entry name" value="Phase 1 flagellin"/>
    <property type="match status" value="2"/>
</dbReference>
<evidence type="ECO:0000256" key="2">
    <source>
        <dbReference type="ARBA" id="ARBA00023143"/>
    </source>
</evidence>
<evidence type="ECO:0000313" key="6">
    <source>
        <dbReference type="EMBL" id="SFI47628.1"/>
    </source>
</evidence>
<accession>A0A1I3II14</accession>
<name>A0A1I3II14_9RHOB</name>
<evidence type="ECO:0000256" key="3">
    <source>
        <dbReference type="RuleBase" id="RU362073"/>
    </source>
</evidence>
<dbReference type="PRINTS" id="PR00207">
    <property type="entry name" value="FLAGELLIN"/>
</dbReference>
<dbReference type="GO" id="GO:0005576">
    <property type="term" value="C:extracellular region"/>
    <property type="evidence" value="ECO:0007669"/>
    <property type="project" value="UniProtKB-SubCell"/>
</dbReference>
<feature type="domain" description="Flagellin N-terminal" evidence="4">
    <location>
        <begin position="4"/>
        <end position="136"/>
    </location>
</feature>
<evidence type="ECO:0000259" key="5">
    <source>
        <dbReference type="Pfam" id="PF00700"/>
    </source>
</evidence>
<keyword evidence="3" id="KW-0964">Secreted</keyword>
<keyword evidence="6" id="KW-0966">Cell projection</keyword>
<organism evidence="6 7">
    <name type="scientific">Albimonas pacifica</name>
    <dbReference type="NCBI Taxonomy" id="1114924"/>
    <lineage>
        <taxon>Bacteria</taxon>
        <taxon>Pseudomonadati</taxon>
        <taxon>Pseudomonadota</taxon>
        <taxon>Alphaproteobacteria</taxon>
        <taxon>Rhodobacterales</taxon>
        <taxon>Paracoccaceae</taxon>
        <taxon>Albimonas</taxon>
    </lineage>
</organism>
<dbReference type="EMBL" id="FOQH01000007">
    <property type="protein sequence ID" value="SFI47628.1"/>
    <property type="molecule type" value="Genomic_DNA"/>
</dbReference>
<dbReference type="RefSeq" id="WP_092860998.1">
    <property type="nucleotide sequence ID" value="NZ_FOQH01000007.1"/>
</dbReference>
<dbReference type="STRING" id="1114924.SAMN05216258_10769"/>
<dbReference type="Gene3D" id="1.20.1330.10">
    <property type="entry name" value="f41 fragment of flagellin, N-terminal domain"/>
    <property type="match status" value="2"/>
</dbReference>
<dbReference type="OrthoDB" id="8328560at2"/>